<sequence>MDRAPSTNHNNSKQPLVTRLISISEKEMDLIFPLIVFGLFFMRVRREREEEASE</sequence>
<dbReference type="AlphaFoldDB" id="A0A834WR48"/>
<proteinExistence type="predicted"/>
<keyword evidence="2" id="KW-1185">Reference proteome</keyword>
<comment type="caution">
    <text evidence="1">The sequence shown here is derived from an EMBL/GenBank/DDBJ whole genome shotgun (WGS) entry which is preliminary data.</text>
</comment>
<accession>A0A834WR48</accession>
<dbReference type="EMBL" id="JAAIUW010000005">
    <property type="protein sequence ID" value="KAF7831622.1"/>
    <property type="molecule type" value="Genomic_DNA"/>
</dbReference>
<evidence type="ECO:0000313" key="2">
    <source>
        <dbReference type="Proteomes" id="UP000634136"/>
    </source>
</evidence>
<protein>
    <submittedName>
        <fullName evidence="1">Uncharacterized protein</fullName>
    </submittedName>
</protein>
<organism evidence="1 2">
    <name type="scientific">Senna tora</name>
    <dbReference type="NCBI Taxonomy" id="362788"/>
    <lineage>
        <taxon>Eukaryota</taxon>
        <taxon>Viridiplantae</taxon>
        <taxon>Streptophyta</taxon>
        <taxon>Embryophyta</taxon>
        <taxon>Tracheophyta</taxon>
        <taxon>Spermatophyta</taxon>
        <taxon>Magnoliopsida</taxon>
        <taxon>eudicotyledons</taxon>
        <taxon>Gunneridae</taxon>
        <taxon>Pentapetalae</taxon>
        <taxon>rosids</taxon>
        <taxon>fabids</taxon>
        <taxon>Fabales</taxon>
        <taxon>Fabaceae</taxon>
        <taxon>Caesalpinioideae</taxon>
        <taxon>Cassia clade</taxon>
        <taxon>Senna</taxon>
    </lineage>
</organism>
<name>A0A834WR48_9FABA</name>
<dbReference type="Proteomes" id="UP000634136">
    <property type="component" value="Unassembled WGS sequence"/>
</dbReference>
<gene>
    <name evidence="1" type="ORF">G2W53_013955</name>
</gene>
<evidence type="ECO:0000313" key="1">
    <source>
        <dbReference type="EMBL" id="KAF7831622.1"/>
    </source>
</evidence>
<reference evidence="1" key="1">
    <citation type="submission" date="2020-09" db="EMBL/GenBank/DDBJ databases">
        <title>Genome-Enabled Discovery of Anthraquinone Biosynthesis in Senna tora.</title>
        <authorList>
            <person name="Kang S.-H."/>
            <person name="Pandey R.P."/>
            <person name="Lee C.-M."/>
            <person name="Sim J.-S."/>
            <person name="Jeong J.-T."/>
            <person name="Choi B.-S."/>
            <person name="Jung M."/>
            <person name="Ginzburg D."/>
            <person name="Zhao K."/>
            <person name="Won S.Y."/>
            <person name="Oh T.-J."/>
            <person name="Yu Y."/>
            <person name="Kim N.-H."/>
            <person name="Lee O.R."/>
            <person name="Lee T.-H."/>
            <person name="Bashyal P."/>
            <person name="Kim T.-S."/>
            <person name="Lee W.-H."/>
            <person name="Kawkins C."/>
            <person name="Kim C.-K."/>
            <person name="Kim J.S."/>
            <person name="Ahn B.O."/>
            <person name="Rhee S.Y."/>
            <person name="Sohng J.K."/>
        </authorList>
    </citation>
    <scope>NUCLEOTIDE SEQUENCE</scope>
    <source>
        <tissue evidence="1">Leaf</tissue>
    </source>
</reference>